<keyword evidence="10" id="KW-0472">Membrane</keyword>
<dbReference type="Proteomes" id="UP000252355">
    <property type="component" value="Unassembled WGS sequence"/>
</dbReference>
<dbReference type="InterPro" id="IPR004358">
    <property type="entry name" value="Sig_transdc_His_kin-like_C"/>
</dbReference>
<dbReference type="PANTHER" id="PTHR43065:SF10">
    <property type="entry name" value="PEROXIDE STRESS-ACTIVATED HISTIDINE KINASE MAK3"/>
    <property type="match status" value="1"/>
</dbReference>
<feature type="region of interest" description="Disordered" evidence="9">
    <location>
        <begin position="134"/>
        <end position="178"/>
    </location>
</feature>
<name>A0A367ZLI4_9BACT</name>
<keyword evidence="7" id="KW-0067">ATP-binding</keyword>
<gene>
    <name evidence="12" type="ORF">OZSIB_1649</name>
</gene>
<dbReference type="PANTHER" id="PTHR43065">
    <property type="entry name" value="SENSOR HISTIDINE KINASE"/>
    <property type="match status" value="1"/>
</dbReference>
<dbReference type="SMART" id="SM00387">
    <property type="entry name" value="HATPase_c"/>
    <property type="match status" value="1"/>
</dbReference>
<keyword evidence="10" id="KW-1133">Transmembrane helix</keyword>
<dbReference type="InterPro" id="IPR003661">
    <property type="entry name" value="HisK_dim/P_dom"/>
</dbReference>
<dbReference type="CDD" id="cd00082">
    <property type="entry name" value="HisKA"/>
    <property type="match status" value="1"/>
</dbReference>
<dbReference type="SMART" id="SM00388">
    <property type="entry name" value="HisKA"/>
    <property type="match status" value="1"/>
</dbReference>
<keyword evidence="5" id="KW-0547">Nucleotide-binding</keyword>
<dbReference type="InterPro" id="IPR003594">
    <property type="entry name" value="HATPase_dom"/>
</dbReference>
<feature type="transmembrane region" description="Helical" evidence="10">
    <location>
        <begin position="202"/>
        <end position="222"/>
    </location>
</feature>
<dbReference type="InterPro" id="IPR005467">
    <property type="entry name" value="His_kinase_dom"/>
</dbReference>
<dbReference type="Gene3D" id="3.30.565.10">
    <property type="entry name" value="Histidine kinase-like ATPase, C-terminal domain"/>
    <property type="match status" value="1"/>
</dbReference>
<evidence type="ECO:0000256" key="7">
    <source>
        <dbReference type="ARBA" id="ARBA00022840"/>
    </source>
</evidence>
<dbReference type="Pfam" id="PF02518">
    <property type="entry name" value="HATPase_c"/>
    <property type="match status" value="1"/>
</dbReference>
<evidence type="ECO:0000256" key="5">
    <source>
        <dbReference type="ARBA" id="ARBA00022741"/>
    </source>
</evidence>
<dbReference type="InterPro" id="IPR036097">
    <property type="entry name" value="HisK_dim/P_sf"/>
</dbReference>
<keyword evidence="6 12" id="KW-0418">Kinase</keyword>
<dbReference type="SUPFAM" id="SSF47384">
    <property type="entry name" value="Homodimeric domain of signal transducing histidine kinase"/>
    <property type="match status" value="1"/>
</dbReference>
<dbReference type="SUPFAM" id="SSF55874">
    <property type="entry name" value="ATPase domain of HSP90 chaperone/DNA topoisomerase II/histidine kinase"/>
    <property type="match status" value="1"/>
</dbReference>
<dbReference type="InterPro" id="IPR036890">
    <property type="entry name" value="HATPase_C_sf"/>
</dbReference>
<dbReference type="EC" id="2.7.13.3" evidence="2"/>
<organism evidence="12 13">
    <name type="scientific">Candidatus Ozemobacter sibiricus</name>
    <dbReference type="NCBI Taxonomy" id="2268124"/>
    <lineage>
        <taxon>Bacteria</taxon>
        <taxon>Candidatus Ozemobacteria</taxon>
        <taxon>Candidatus Ozemobacterales</taxon>
        <taxon>Candidatus Ozemobacteraceae</taxon>
        <taxon>Candidatus Ozemobacter</taxon>
    </lineage>
</organism>
<dbReference type="PROSITE" id="PS50109">
    <property type="entry name" value="HIS_KIN"/>
    <property type="match status" value="1"/>
</dbReference>
<protein>
    <recommendedName>
        <fullName evidence="2">histidine kinase</fullName>
        <ecNumber evidence="2">2.7.13.3</ecNumber>
    </recommendedName>
</protein>
<evidence type="ECO:0000256" key="4">
    <source>
        <dbReference type="ARBA" id="ARBA00022679"/>
    </source>
</evidence>
<dbReference type="PRINTS" id="PR00344">
    <property type="entry name" value="BCTRLSENSOR"/>
</dbReference>
<dbReference type="EMBL" id="QOQW01000025">
    <property type="protein sequence ID" value="RCK78272.1"/>
    <property type="molecule type" value="Genomic_DNA"/>
</dbReference>
<keyword evidence="8" id="KW-0902">Two-component regulatory system</keyword>
<dbReference type="Pfam" id="PF00512">
    <property type="entry name" value="HisKA"/>
    <property type="match status" value="1"/>
</dbReference>
<evidence type="ECO:0000256" key="8">
    <source>
        <dbReference type="ARBA" id="ARBA00023012"/>
    </source>
</evidence>
<evidence type="ECO:0000256" key="3">
    <source>
        <dbReference type="ARBA" id="ARBA00022553"/>
    </source>
</evidence>
<evidence type="ECO:0000256" key="2">
    <source>
        <dbReference type="ARBA" id="ARBA00012438"/>
    </source>
</evidence>
<evidence type="ECO:0000259" key="11">
    <source>
        <dbReference type="PROSITE" id="PS50109"/>
    </source>
</evidence>
<dbReference type="GO" id="GO:0005524">
    <property type="term" value="F:ATP binding"/>
    <property type="evidence" value="ECO:0007669"/>
    <property type="project" value="UniProtKB-KW"/>
</dbReference>
<evidence type="ECO:0000256" key="6">
    <source>
        <dbReference type="ARBA" id="ARBA00022777"/>
    </source>
</evidence>
<evidence type="ECO:0000256" key="10">
    <source>
        <dbReference type="SAM" id="Phobius"/>
    </source>
</evidence>
<feature type="transmembrane region" description="Helical" evidence="10">
    <location>
        <begin position="12"/>
        <end position="32"/>
    </location>
</feature>
<comment type="catalytic activity">
    <reaction evidence="1">
        <text>ATP + protein L-histidine = ADP + protein N-phospho-L-histidine.</text>
        <dbReference type="EC" id="2.7.13.3"/>
    </reaction>
</comment>
<proteinExistence type="predicted"/>
<comment type="caution">
    <text evidence="12">The sequence shown here is derived from an EMBL/GenBank/DDBJ whole genome shotgun (WGS) entry which is preliminary data.</text>
</comment>
<dbReference type="GO" id="GO:0000155">
    <property type="term" value="F:phosphorelay sensor kinase activity"/>
    <property type="evidence" value="ECO:0007669"/>
    <property type="project" value="InterPro"/>
</dbReference>
<dbReference type="AlphaFoldDB" id="A0A367ZLI4"/>
<dbReference type="Gene3D" id="1.10.287.130">
    <property type="match status" value="1"/>
</dbReference>
<evidence type="ECO:0000313" key="13">
    <source>
        <dbReference type="Proteomes" id="UP000252355"/>
    </source>
</evidence>
<accession>A0A367ZLI4</accession>
<keyword evidence="3" id="KW-0597">Phosphoprotein</keyword>
<sequence>MTMENRRFEWVFDLLPMVLTLPLLVVVIAWNLQQATGLAERWFEREAQEIGREAVADFLPELRLWVSDGQRFVEALATGPVLAAALRSADGWQLAPSAIGAGPEFERWATTGSCTLEVRSGGQVFLRWPLRLGPPAGRGGGPAGVQGGGPPPWSRGRQRGTSGPDDDGGFAEGPPHDRMSGRGPFELALLVQVPGVPPVWPFHAQAVLWALAWLAAGSAWVWGRRGQRRARLLEIKGQHEAHLAAIGRLSARLAHEIRNPLGMVRGAAQHLRQGGLAEAEQDSLLTLIEQETRRLEDLTRAVLSYCRPPSVTPTPMDLAAFLRDFARQAALDREQPPLVLDALPETCRVQADADALRQVLWNLVRNAREATVAMGRMAPVHLSLAATPEGVAVRLRDQGPGLSPEASAHVFEPFFSSKTQGFGLGLAISRHLVESMGGRLTLVSAPEGGCLAEVLLLHDRSTP</sequence>
<keyword evidence="4" id="KW-0808">Transferase</keyword>
<evidence type="ECO:0000256" key="1">
    <source>
        <dbReference type="ARBA" id="ARBA00000085"/>
    </source>
</evidence>
<feature type="domain" description="Histidine kinase" evidence="11">
    <location>
        <begin position="252"/>
        <end position="460"/>
    </location>
</feature>
<reference evidence="12 13" key="1">
    <citation type="submission" date="2018-05" db="EMBL/GenBank/DDBJ databases">
        <title>A metagenomic window into the 2 km-deep terrestrial subsurface aquifer revealed taxonomically and functionally diverse microbial community comprising novel uncultured bacterial lineages.</title>
        <authorList>
            <person name="Kadnikov V.V."/>
            <person name="Mardanov A.V."/>
            <person name="Beletsky A.V."/>
            <person name="Banks D."/>
            <person name="Pimenov N.V."/>
            <person name="Frank Y.A."/>
            <person name="Karnachuk O.V."/>
            <person name="Ravin N.V."/>
        </authorList>
    </citation>
    <scope>NUCLEOTIDE SEQUENCE [LARGE SCALE GENOMIC DNA]</scope>
    <source>
        <strain evidence="12">BY5</strain>
    </source>
</reference>
<evidence type="ECO:0000313" key="12">
    <source>
        <dbReference type="EMBL" id="RCK78272.1"/>
    </source>
</evidence>
<evidence type="ECO:0000256" key="9">
    <source>
        <dbReference type="SAM" id="MobiDB-lite"/>
    </source>
</evidence>
<keyword evidence="10" id="KW-0812">Transmembrane</keyword>
<feature type="compositionally biased region" description="Gly residues" evidence="9">
    <location>
        <begin position="136"/>
        <end position="148"/>
    </location>
</feature>